<dbReference type="InterPro" id="IPR043502">
    <property type="entry name" value="DNA/RNA_pol_sf"/>
</dbReference>
<dbReference type="InterPro" id="IPR000477">
    <property type="entry name" value="RT_dom"/>
</dbReference>
<dbReference type="SUPFAM" id="SSF53098">
    <property type="entry name" value="Ribonuclease H-like"/>
    <property type="match status" value="1"/>
</dbReference>
<sequence>MTDIKLLKAWSEDLEKEVAGMDASDDARDDKKALLKTITAKLKSAIDKAPISGSKLPGSDFSRDQTSRLRSSESALSSLEFTGRDYDSNCKFVSTVDKIFDAYISDDLDLEPIFVKQVKLTFADNPYSRLKAAATPPATWDSLKSWIAENFDSGLVSIQLLARALETEYKKGSCWKSFATDVDRRMDTASKAVLTRLRKNKAATTGKKLDDAANDPDVTDIFSFFSASIVADRLKSHDTAVHALIAQEWRSINCAADIATKAEFLISQTGKTATAYFTRQFANSSQSSGEKNHKPAKQPDENKGRKWRDPCKFGMECRKGKRGDCDLYHGKGFKVNDKIEKKDSKETQKYAAEIAALSMKSVGTIYGRLSHAATSHKFDNVTFYVVKSSFPPIIGREFLTSHPDLAQNSYALEGPRLKLTLTNGQQLALPWATSGRQAQSLLKTTSTAQLIKDLATNHHVTVDTTLFKGADLDKLVNLLWEYRDIFNKDGDPIGQFRDMVRIPTIAGLTKSQRERPIPKHQHAEVKAQIDSMAKDGIIEPCPDGKGFHSPLVIVKKKTGGLRICSDFKSSLNQCLDETTDIWSLPQMDHLFANIEHGHRIYTSLDVSKAYWNLLIDPRDRHKTNFTFDNKCWMYVRLPFGLKFSGDAFCRSISSMLDRVSLKSSFCNYVDDVLAYSSDCETHVKVLQQIFSACRHFGARLGAKKGISIPPENMKTILALKPPTTRKQVQALIDNFCWLKSWISANLGQPIAENCFSHVMSEITKLNKPSRKFIWTEEADQAFQRAKKMLASPKVFALPDFKEPFILLSDASELAAGSVLMQNIDKRQRLIAVSSKTFSETDRKWSATERECYSLLIGCEKFEYYLKGPVGFIALVDHKALLALDKRYLANSKLKRWQTRLAEFKFTVQYVEGRSHVFADMLSRPFDRIDTLPTADDRCAGQFYKFSHDERLKVYVPSWICPTEKFKRSMLLEKADSVSDLFTVKAIIVNDQNPKIPILEMREIEQAQAEDPLICSIRKLVAGSVPVDKWTWPDDIYGASVFKKHAPALSIHDASKLLIIDWGKSRIVLPDSLVAHYCKSAHDLRGHLGVDRTAQFLSWCWWPHKMDDIRTYVASCANCLKQKGYDMQPSRPDRKHLYRATRQHEIIYCDFITLPTSSRSGKRHALTVICRSIDAARALMNYFLQFDFPRTLSSDRGRHFENELLADLCKLLQIRQNLHCAYRPESSGVIERCHKTLKSISPYKCIFGRDPSFNGIALDNAAAADQTSYAQNTAELLERAHKFVKLSQEAADRDALEHGKSKIQPEEITAGHSIMLKREVSAEAKEGRNKWVGPYKVLASDGLILQIDVDSKLKFVHRHHVVKAKIRPANLDNDALGLLDEPDPAPASPPPSTAAPYPPATPPREIPRRSGRQRRPPDRYGTSQ</sequence>
<reference evidence="7" key="2">
    <citation type="journal article" date="2005" name="Curr. Biol.">
        <title>Remodelling of the homeobox gene complement in the tunicate Oikopleura dioica.</title>
        <authorList>
            <person name="Edvardsen R.B."/>
            <person name="Seo H.C."/>
            <person name="Jensen M.F."/>
            <person name="Mialon A."/>
            <person name="Mikhaleva J."/>
            <person name="Bjordal M."/>
            <person name="Cartry J."/>
            <person name="Reinhardt R."/>
            <person name="Weissenbach J."/>
            <person name="Wincker P."/>
            <person name="Chourrout D."/>
        </authorList>
    </citation>
    <scope>NUCLEOTIDE SEQUENCE</scope>
</reference>
<dbReference type="GO" id="GO:0004523">
    <property type="term" value="F:RNA-DNA hybrid ribonuclease activity"/>
    <property type="evidence" value="ECO:0007669"/>
    <property type="project" value="UniProtKB-EC"/>
</dbReference>
<proteinExistence type="inferred from homology"/>
<dbReference type="GO" id="GO:0015074">
    <property type="term" value="P:DNA integration"/>
    <property type="evidence" value="ECO:0007669"/>
    <property type="project" value="InterPro"/>
</dbReference>
<dbReference type="CDD" id="cd01647">
    <property type="entry name" value="RT_LTR"/>
    <property type="match status" value="1"/>
</dbReference>
<feature type="compositionally biased region" description="Basic and acidic residues" evidence="5">
    <location>
        <begin position="290"/>
        <end position="308"/>
    </location>
</feature>
<dbReference type="Gene3D" id="3.10.10.10">
    <property type="entry name" value="HIV Type 1 Reverse Transcriptase, subunit A, domain 1"/>
    <property type="match status" value="1"/>
</dbReference>
<dbReference type="PANTHER" id="PTHR37984">
    <property type="entry name" value="PROTEIN CBG26694"/>
    <property type="match status" value="1"/>
</dbReference>
<dbReference type="SUPFAM" id="SSF56672">
    <property type="entry name" value="DNA/RNA polymerases"/>
    <property type="match status" value="1"/>
</dbReference>
<evidence type="ECO:0000256" key="4">
    <source>
        <dbReference type="ARBA" id="ARBA00039658"/>
    </source>
</evidence>
<keyword evidence="3" id="KW-0511">Multifunctional enzyme</keyword>
<evidence type="ECO:0000313" key="7">
    <source>
        <dbReference type="EMBL" id="AAS21448.1"/>
    </source>
</evidence>
<dbReference type="PROSITE" id="PS50994">
    <property type="entry name" value="INTEGRASE"/>
    <property type="match status" value="1"/>
</dbReference>
<dbReference type="PANTHER" id="PTHR37984:SF5">
    <property type="entry name" value="PROTEIN NYNRIN-LIKE"/>
    <property type="match status" value="1"/>
</dbReference>
<gene>
    <name evidence="7" type="ORF">006-04</name>
</gene>
<dbReference type="EC" id="3.1.26.4" evidence="2"/>
<evidence type="ECO:0000256" key="2">
    <source>
        <dbReference type="ARBA" id="ARBA00012180"/>
    </source>
</evidence>
<feature type="domain" description="Integrase catalytic" evidence="6">
    <location>
        <begin position="1127"/>
        <end position="1312"/>
    </location>
</feature>
<evidence type="ECO:0000256" key="5">
    <source>
        <dbReference type="SAM" id="MobiDB-lite"/>
    </source>
</evidence>
<reference evidence="7" key="1">
    <citation type="journal article" date="2004" name="Nature">
        <title>Hox cluster disintegration with persistent anteroposterior order of expression in Oikopleura dioica.</title>
        <authorList>
            <person name="Seo H.C."/>
            <person name="Edvardsen R.B."/>
            <person name="Maeland A.D."/>
            <person name="Bjordal M."/>
            <person name="Jensen M.F."/>
            <person name="Hansen A."/>
            <person name="Flaat M."/>
            <person name="Weissenbach J."/>
            <person name="Lehrach H."/>
            <person name="Wincker P."/>
            <person name="Reinhardt R."/>
            <person name="Chourrout D."/>
        </authorList>
    </citation>
    <scope>NUCLEOTIDE SEQUENCE</scope>
</reference>
<protein>
    <recommendedName>
        <fullName evidence="4">Gypsy retrotransposon integrase-like protein 1</fullName>
        <ecNumber evidence="2">3.1.26.4</ecNumber>
    </recommendedName>
</protein>
<dbReference type="Pfam" id="PF17921">
    <property type="entry name" value="Integrase_H2C2"/>
    <property type="match status" value="1"/>
</dbReference>
<dbReference type="InterPro" id="IPR012337">
    <property type="entry name" value="RNaseH-like_sf"/>
</dbReference>
<feature type="compositionally biased region" description="Pro residues" evidence="5">
    <location>
        <begin position="1383"/>
        <end position="1403"/>
    </location>
</feature>
<dbReference type="InterPro" id="IPR001584">
    <property type="entry name" value="Integrase_cat-core"/>
</dbReference>
<dbReference type="InterPro" id="IPR041588">
    <property type="entry name" value="Integrase_H2C2"/>
</dbReference>
<evidence type="ECO:0000256" key="3">
    <source>
        <dbReference type="ARBA" id="ARBA00023268"/>
    </source>
</evidence>
<feature type="region of interest" description="Disordered" evidence="5">
    <location>
        <begin position="284"/>
        <end position="308"/>
    </location>
</feature>
<dbReference type="InterPro" id="IPR036397">
    <property type="entry name" value="RNaseH_sf"/>
</dbReference>
<dbReference type="Pfam" id="PF00078">
    <property type="entry name" value="RVT_1"/>
    <property type="match status" value="1"/>
</dbReference>
<name>Q675R8_OIKDI</name>
<comment type="similarity">
    <text evidence="1">Belongs to the beta type-B retroviral polymerase family. HERV class-II K(HML-2) pol subfamily.</text>
</comment>
<evidence type="ECO:0000256" key="1">
    <source>
        <dbReference type="ARBA" id="ARBA00010879"/>
    </source>
</evidence>
<organism evidence="7">
    <name type="scientific">Oikopleura dioica</name>
    <name type="common">Tunicate</name>
    <dbReference type="NCBI Taxonomy" id="34765"/>
    <lineage>
        <taxon>Eukaryota</taxon>
        <taxon>Metazoa</taxon>
        <taxon>Chordata</taxon>
        <taxon>Tunicata</taxon>
        <taxon>Appendicularia</taxon>
        <taxon>Copelata</taxon>
        <taxon>Oikopleuridae</taxon>
        <taxon>Oikopleura</taxon>
    </lineage>
</organism>
<dbReference type="Gene3D" id="3.30.420.10">
    <property type="entry name" value="Ribonuclease H-like superfamily/Ribonuclease H"/>
    <property type="match status" value="1"/>
</dbReference>
<accession>Q675R8</accession>
<dbReference type="Gene3D" id="1.10.340.70">
    <property type="match status" value="1"/>
</dbReference>
<dbReference type="InterPro" id="IPR041577">
    <property type="entry name" value="RT_RNaseH_2"/>
</dbReference>
<dbReference type="GO" id="GO:0003676">
    <property type="term" value="F:nucleic acid binding"/>
    <property type="evidence" value="ECO:0007669"/>
    <property type="project" value="InterPro"/>
</dbReference>
<dbReference type="Gene3D" id="3.30.70.270">
    <property type="match status" value="2"/>
</dbReference>
<dbReference type="CDD" id="cd09274">
    <property type="entry name" value="RNase_HI_RT_Ty3"/>
    <property type="match status" value="1"/>
</dbReference>
<dbReference type="Pfam" id="PF17919">
    <property type="entry name" value="RT_RNaseH_2"/>
    <property type="match status" value="1"/>
</dbReference>
<dbReference type="EMBL" id="AY449462">
    <property type="protein sequence ID" value="AAS21448.1"/>
    <property type="molecule type" value="Genomic_DNA"/>
</dbReference>
<evidence type="ECO:0000259" key="6">
    <source>
        <dbReference type="PROSITE" id="PS50994"/>
    </source>
</evidence>
<dbReference type="InterPro" id="IPR050951">
    <property type="entry name" value="Retrovirus_Pol_polyprotein"/>
</dbReference>
<dbReference type="Gene3D" id="3.10.20.370">
    <property type="match status" value="1"/>
</dbReference>
<feature type="region of interest" description="Disordered" evidence="5">
    <location>
        <begin position="1374"/>
        <end position="1423"/>
    </location>
</feature>
<dbReference type="InterPro" id="IPR043128">
    <property type="entry name" value="Rev_trsase/Diguanyl_cyclase"/>
</dbReference>